<dbReference type="Pfam" id="PF14223">
    <property type="entry name" value="Retrotran_gag_2"/>
    <property type="match status" value="1"/>
</dbReference>
<organism evidence="2 3">
    <name type="scientific">Armillaria gallica</name>
    <name type="common">Bulbous honey fungus</name>
    <name type="synonym">Armillaria bulbosa</name>
    <dbReference type="NCBI Taxonomy" id="47427"/>
    <lineage>
        <taxon>Eukaryota</taxon>
        <taxon>Fungi</taxon>
        <taxon>Dikarya</taxon>
        <taxon>Basidiomycota</taxon>
        <taxon>Agaricomycotina</taxon>
        <taxon>Agaricomycetes</taxon>
        <taxon>Agaricomycetidae</taxon>
        <taxon>Agaricales</taxon>
        <taxon>Marasmiineae</taxon>
        <taxon>Physalacriaceae</taxon>
        <taxon>Armillaria</taxon>
    </lineage>
</organism>
<feature type="compositionally biased region" description="Acidic residues" evidence="1">
    <location>
        <begin position="327"/>
        <end position="340"/>
    </location>
</feature>
<evidence type="ECO:0000256" key="1">
    <source>
        <dbReference type="SAM" id="MobiDB-lite"/>
    </source>
</evidence>
<evidence type="ECO:0008006" key="4">
    <source>
        <dbReference type="Google" id="ProtNLM"/>
    </source>
</evidence>
<dbReference type="Proteomes" id="UP000217790">
    <property type="component" value="Unassembled WGS sequence"/>
</dbReference>
<keyword evidence="3" id="KW-1185">Reference proteome</keyword>
<dbReference type="OMA" id="TICVAET"/>
<dbReference type="PANTHER" id="PTHR47481:SF10">
    <property type="entry name" value="COPIA-LIKE POLYPROTEIN_RETROTRANSPOSON"/>
    <property type="match status" value="1"/>
</dbReference>
<dbReference type="InParanoid" id="A0A2H3CS57"/>
<sequence>MPDSAAVTQSPVVTSASIHSLTSWTSKHGPVSEKNWFTFSRFMKMWFKGIGASYVTDTSVKSVPASKMDLDNSMQIHLLGAIEEDSQQPVLEADTTLDAWKGLVKLFETSTMARRIEARRHFFNVEHDASQPITIYIQAVKDARAVLKALGCEPDDIMTADVLLMNLHSSFESVRTTICVAETEPKLASIISSLITSGSATSINQESSPMAMAARVGSGGRRFGGSSRYGSNSDNWRKKEEPDNRHRSGSPSRIDSKGFRWCDPTHDNHCHRCGRQNHIAARCVYDMPQQVKDWVLGGPWRSEAASESANMAFASVATGGTFPDASSDSDSESFEYDYGEGDPQASHATF</sequence>
<dbReference type="OrthoDB" id="3066634at2759"/>
<accession>A0A2H3CS57</accession>
<dbReference type="PANTHER" id="PTHR47481">
    <property type="match status" value="1"/>
</dbReference>
<proteinExistence type="predicted"/>
<evidence type="ECO:0000313" key="3">
    <source>
        <dbReference type="Proteomes" id="UP000217790"/>
    </source>
</evidence>
<feature type="region of interest" description="Disordered" evidence="1">
    <location>
        <begin position="216"/>
        <end position="258"/>
    </location>
</feature>
<feature type="compositionally biased region" description="Basic and acidic residues" evidence="1">
    <location>
        <begin position="235"/>
        <end position="246"/>
    </location>
</feature>
<dbReference type="AlphaFoldDB" id="A0A2H3CS57"/>
<evidence type="ECO:0000313" key="2">
    <source>
        <dbReference type="EMBL" id="PBK78963.1"/>
    </source>
</evidence>
<gene>
    <name evidence="2" type="ORF">ARMGADRAFT_1115647</name>
</gene>
<reference evidence="3" key="1">
    <citation type="journal article" date="2017" name="Nat. Ecol. Evol.">
        <title>Genome expansion and lineage-specific genetic innovations in the forest pathogenic fungi Armillaria.</title>
        <authorList>
            <person name="Sipos G."/>
            <person name="Prasanna A.N."/>
            <person name="Walter M.C."/>
            <person name="O'Connor E."/>
            <person name="Balint B."/>
            <person name="Krizsan K."/>
            <person name="Kiss B."/>
            <person name="Hess J."/>
            <person name="Varga T."/>
            <person name="Slot J."/>
            <person name="Riley R."/>
            <person name="Boka B."/>
            <person name="Rigling D."/>
            <person name="Barry K."/>
            <person name="Lee J."/>
            <person name="Mihaltcheva S."/>
            <person name="LaButti K."/>
            <person name="Lipzen A."/>
            <person name="Waldron R."/>
            <person name="Moloney N.M."/>
            <person name="Sperisen C."/>
            <person name="Kredics L."/>
            <person name="Vagvoelgyi C."/>
            <person name="Patrignani A."/>
            <person name="Fitzpatrick D."/>
            <person name="Nagy I."/>
            <person name="Doyle S."/>
            <person name="Anderson J.B."/>
            <person name="Grigoriev I.V."/>
            <person name="Gueldener U."/>
            <person name="Muensterkoetter M."/>
            <person name="Nagy L.G."/>
        </authorList>
    </citation>
    <scope>NUCLEOTIDE SEQUENCE [LARGE SCALE GENOMIC DNA]</scope>
    <source>
        <strain evidence="3">Ar21-2</strain>
    </source>
</reference>
<name>A0A2H3CS57_ARMGA</name>
<dbReference type="EMBL" id="KZ293926">
    <property type="protein sequence ID" value="PBK78963.1"/>
    <property type="molecule type" value="Genomic_DNA"/>
</dbReference>
<feature type="region of interest" description="Disordered" evidence="1">
    <location>
        <begin position="318"/>
        <end position="350"/>
    </location>
</feature>
<protein>
    <recommendedName>
        <fullName evidence="4">CCHC-type domain-containing protein</fullName>
    </recommendedName>
</protein>